<reference evidence="1" key="1">
    <citation type="submission" date="2018-05" db="EMBL/GenBank/DDBJ databases">
        <title>Draft genome of Mucuna pruriens seed.</title>
        <authorList>
            <person name="Nnadi N.E."/>
            <person name="Vos R."/>
            <person name="Hasami M.H."/>
            <person name="Devisetty U.K."/>
            <person name="Aguiy J.C."/>
        </authorList>
    </citation>
    <scope>NUCLEOTIDE SEQUENCE [LARGE SCALE GENOMIC DNA]</scope>
    <source>
        <strain evidence="1">JCA_2017</strain>
    </source>
</reference>
<accession>A0A371IG96</accession>
<proteinExistence type="predicted"/>
<feature type="non-terminal residue" evidence="1">
    <location>
        <position position="217"/>
    </location>
</feature>
<organism evidence="1 2">
    <name type="scientific">Mucuna pruriens</name>
    <name type="common">Velvet bean</name>
    <name type="synonym">Dolichos pruriens</name>
    <dbReference type="NCBI Taxonomy" id="157652"/>
    <lineage>
        <taxon>Eukaryota</taxon>
        <taxon>Viridiplantae</taxon>
        <taxon>Streptophyta</taxon>
        <taxon>Embryophyta</taxon>
        <taxon>Tracheophyta</taxon>
        <taxon>Spermatophyta</taxon>
        <taxon>Magnoliopsida</taxon>
        <taxon>eudicotyledons</taxon>
        <taxon>Gunneridae</taxon>
        <taxon>Pentapetalae</taxon>
        <taxon>rosids</taxon>
        <taxon>fabids</taxon>
        <taxon>Fabales</taxon>
        <taxon>Fabaceae</taxon>
        <taxon>Papilionoideae</taxon>
        <taxon>50 kb inversion clade</taxon>
        <taxon>NPAAA clade</taxon>
        <taxon>indigoferoid/millettioid clade</taxon>
        <taxon>Phaseoleae</taxon>
        <taxon>Mucuna</taxon>
    </lineage>
</organism>
<keyword evidence="2" id="KW-1185">Reference proteome</keyword>
<name>A0A371IG96_MUCPR</name>
<dbReference type="AlphaFoldDB" id="A0A371IG96"/>
<feature type="non-terminal residue" evidence="1">
    <location>
        <position position="1"/>
    </location>
</feature>
<dbReference type="Proteomes" id="UP000257109">
    <property type="component" value="Unassembled WGS sequence"/>
</dbReference>
<comment type="caution">
    <text evidence="1">The sequence shown here is derived from an EMBL/GenBank/DDBJ whole genome shotgun (WGS) entry which is preliminary data.</text>
</comment>
<evidence type="ECO:0000313" key="2">
    <source>
        <dbReference type="Proteomes" id="UP000257109"/>
    </source>
</evidence>
<protein>
    <submittedName>
        <fullName evidence="1">F-box protein</fullName>
    </submittedName>
</protein>
<dbReference type="OrthoDB" id="976179at2759"/>
<sequence>MEESVEDLFSNLPDEILSLSLFILELLSLKVSLPRIWPESYFNLSHAMLDFRQGPTCGDFKDVSLTFFVRYNLSNSERVFLQSLIWTSISPSGNFTFYKIREPWWIHNYEGENSIDALVSFLKLCPALEQLFVTTDPTCYWAPQSNSYLTQGTKYRKVEHLKGIKLMAFANRVDEISIETSDGSGLDLVFVCAMMCIYYERKMNAMNKPSGLALEEI</sequence>
<dbReference type="STRING" id="157652.A0A371IG96"/>
<gene>
    <name evidence="1" type="ORF">CR513_00986</name>
</gene>
<dbReference type="EMBL" id="QJKJ01000156">
    <property type="protein sequence ID" value="RDY14013.1"/>
    <property type="molecule type" value="Genomic_DNA"/>
</dbReference>
<evidence type="ECO:0000313" key="1">
    <source>
        <dbReference type="EMBL" id="RDY14013.1"/>
    </source>
</evidence>